<gene>
    <name evidence="8" type="ORF">R0135_12750</name>
</gene>
<dbReference type="Pfam" id="PF02390">
    <property type="entry name" value="Methyltransf_4"/>
    <property type="match status" value="1"/>
</dbReference>
<dbReference type="PROSITE" id="PS51625">
    <property type="entry name" value="SAM_MT_TRMB"/>
    <property type="match status" value="1"/>
</dbReference>
<evidence type="ECO:0000313" key="8">
    <source>
        <dbReference type="EMBL" id="WOJ92648.1"/>
    </source>
</evidence>
<dbReference type="EMBL" id="CP136864">
    <property type="protein sequence ID" value="WOJ92648.1"/>
    <property type="molecule type" value="Genomic_DNA"/>
</dbReference>
<dbReference type="Gene3D" id="3.40.50.150">
    <property type="entry name" value="Vaccinia Virus protein VP39"/>
    <property type="match status" value="1"/>
</dbReference>
<comment type="function">
    <text evidence="2">Catalyzes the formation of N(7)-methylguanine at position 46 (m7G46) in tRNA.</text>
</comment>
<evidence type="ECO:0000256" key="5">
    <source>
        <dbReference type="ARBA" id="ARBA00022679"/>
    </source>
</evidence>
<reference evidence="8 9" key="1">
    <citation type="submission" date="2023-10" db="EMBL/GenBank/DDBJ databases">
        <title>Two novel species belonging to the OM43/NOR5 clade.</title>
        <authorList>
            <person name="Park M."/>
        </authorList>
    </citation>
    <scope>NUCLEOTIDE SEQUENCE [LARGE SCALE GENOMIC DNA]</scope>
    <source>
        <strain evidence="8 9">IMCC43200</strain>
    </source>
</reference>
<keyword evidence="7" id="KW-0819">tRNA processing</keyword>
<protein>
    <recommendedName>
        <fullName evidence="3">tRNA (guanine(46)-N(7))-methyltransferase</fullName>
        <ecNumber evidence="3">2.1.1.33</ecNumber>
    </recommendedName>
</protein>
<dbReference type="RefSeq" id="WP_407347247.1">
    <property type="nucleotide sequence ID" value="NZ_CP136864.1"/>
</dbReference>
<name>A0ABZ0I1J4_9GAMM</name>
<sequence length="217" mass="24071">MQAVSSKVHSSQAGVHPGLPALVKRHASSSWRKPVQQVDLPALEQLDAALEKHRGAVVLDSFCGTGRSTAMLASRHNDALVIGVDKSKHRLDRGPEAPDNCLFLQAHCEAIWRHLVAREQRLLAHYLLYPNPWPKPGHLGRRVHGHPAFPFLLALGGQLELRSNWQLYVEEFGVALHLLNQPSCVALVPTDTPALTLFEHKYRESGHQLWSVAAKLS</sequence>
<dbReference type="SUPFAM" id="SSF53335">
    <property type="entry name" value="S-adenosyl-L-methionine-dependent methyltransferases"/>
    <property type="match status" value="1"/>
</dbReference>
<dbReference type="GO" id="GO:0032259">
    <property type="term" value="P:methylation"/>
    <property type="evidence" value="ECO:0007669"/>
    <property type="project" value="UniProtKB-KW"/>
</dbReference>
<proteinExistence type="predicted"/>
<evidence type="ECO:0000256" key="2">
    <source>
        <dbReference type="ARBA" id="ARBA00003015"/>
    </source>
</evidence>
<dbReference type="InterPro" id="IPR003358">
    <property type="entry name" value="tRNA_(Gua-N-7)_MeTrfase_Trmb"/>
</dbReference>
<keyword evidence="6" id="KW-0949">S-adenosyl-L-methionine</keyword>
<evidence type="ECO:0000313" key="9">
    <source>
        <dbReference type="Proteomes" id="UP001626537"/>
    </source>
</evidence>
<evidence type="ECO:0000256" key="4">
    <source>
        <dbReference type="ARBA" id="ARBA00022603"/>
    </source>
</evidence>
<dbReference type="Proteomes" id="UP001626537">
    <property type="component" value="Chromosome"/>
</dbReference>
<keyword evidence="4 8" id="KW-0489">Methyltransferase</keyword>
<dbReference type="EC" id="2.1.1.33" evidence="3"/>
<dbReference type="InterPro" id="IPR029063">
    <property type="entry name" value="SAM-dependent_MTases_sf"/>
</dbReference>
<evidence type="ECO:0000256" key="6">
    <source>
        <dbReference type="ARBA" id="ARBA00022691"/>
    </source>
</evidence>
<keyword evidence="9" id="KW-1185">Reference proteome</keyword>
<organism evidence="8 9">
    <name type="scientific">Congregibacter variabilis</name>
    <dbReference type="NCBI Taxonomy" id="3081200"/>
    <lineage>
        <taxon>Bacteria</taxon>
        <taxon>Pseudomonadati</taxon>
        <taxon>Pseudomonadota</taxon>
        <taxon>Gammaproteobacteria</taxon>
        <taxon>Cellvibrionales</taxon>
        <taxon>Halieaceae</taxon>
        <taxon>Congregibacter</taxon>
    </lineage>
</organism>
<dbReference type="CDD" id="cd02440">
    <property type="entry name" value="AdoMet_MTases"/>
    <property type="match status" value="1"/>
</dbReference>
<evidence type="ECO:0000256" key="1">
    <source>
        <dbReference type="ARBA" id="ARBA00000142"/>
    </source>
</evidence>
<comment type="catalytic activity">
    <reaction evidence="1">
        <text>guanosine(46) in tRNA + S-adenosyl-L-methionine = N(7)-methylguanosine(46) in tRNA + S-adenosyl-L-homocysteine</text>
        <dbReference type="Rhea" id="RHEA:42708"/>
        <dbReference type="Rhea" id="RHEA-COMP:10188"/>
        <dbReference type="Rhea" id="RHEA-COMP:10189"/>
        <dbReference type="ChEBI" id="CHEBI:57856"/>
        <dbReference type="ChEBI" id="CHEBI:59789"/>
        <dbReference type="ChEBI" id="CHEBI:74269"/>
        <dbReference type="ChEBI" id="CHEBI:74480"/>
        <dbReference type="EC" id="2.1.1.33"/>
    </reaction>
</comment>
<evidence type="ECO:0000256" key="7">
    <source>
        <dbReference type="ARBA" id="ARBA00022694"/>
    </source>
</evidence>
<keyword evidence="5" id="KW-0808">Transferase</keyword>
<accession>A0ABZ0I1J4</accession>
<dbReference type="GO" id="GO:0008168">
    <property type="term" value="F:methyltransferase activity"/>
    <property type="evidence" value="ECO:0007669"/>
    <property type="project" value="UniProtKB-KW"/>
</dbReference>
<evidence type="ECO:0000256" key="3">
    <source>
        <dbReference type="ARBA" id="ARBA00011977"/>
    </source>
</evidence>